<feature type="compositionally biased region" description="Basic and acidic residues" evidence="1">
    <location>
        <begin position="52"/>
        <end position="62"/>
    </location>
</feature>
<organism evidence="2">
    <name type="scientific">Thermogemmatispora argillosa</name>
    <dbReference type="NCBI Taxonomy" id="2045280"/>
    <lineage>
        <taxon>Bacteria</taxon>
        <taxon>Bacillati</taxon>
        <taxon>Chloroflexota</taxon>
        <taxon>Ktedonobacteria</taxon>
        <taxon>Thermogemmatisporales</taxon>
        <taxon>Thermogemmatisporaceae</taxon>
        <taxon>Thermogemmatispora</taxon>
    </lineage>
</organism>
<sequence length="93" mass="10177">MFAQQSGKTLTCLIIAMTIFNEQAVASAASLPAKEKKREQSAPLRSPTGQRGLEERDKEGKADLTPAHMRWTLARQRLLPTAHAAIKPAPVIE</sequence>
<name>A0A455SZ59_9CHLR</name>
<accession>A0A455SZ59</accession>
<dbReference type="EMBL" id="AP019377">
    <property type="protein sequence ID" value="BBH92838.1"/>
    <property type="molecule type" value="Genomic_DNA"/>
</dbReference>
<evidence type="ECO:0000256" key="1">
    <source>
        <dbReference type="SAM" id="MobiDB-lite"/>
    </source>
</evidence>
<dbReference type="AlphaFoldDB" id="A0A455SZ59"/>
<gene>
    <name evidence="2" type="ORF">KTA_10370</name>
</gene>
<evidence type="ECO:0000313" key="2">
    <source>
        <dbReference type="EMBL" id="BBH92838.1"/>
    </source>
</evidence>
<reference evidence="2" key="1">
    <citation type="submission" date="2018-12" db="EMBL/GenBank/DDBJ databases">
        <title>Novel natural products biosynthetic potential of the class Ktedonobacteria.</title>
        <authorList>
            <person name="Zheng Y."/>
            <person name="Saitou A."/>
            <person name="Wang C.M."/>
            <person name="Toyoda A."/>
            <person name="Minakuchi Y."/>
            <person name="Sekiguchi Y."/>
            <person name="Ueda K."/>
            <person name="Takano H."/>
            <person name="Sakai Y."/>
            <person name="Yokota A."/>
            <person name="Yabe S."/>
        </authorList>
    </citation>
    <scope>NUCLEOTIDE SEQUENCE</scope>
    <source>
        <strain evidence="2">A3-2</strain>
    </source>
</reference>
<feature type="region of interest" description="Disordered" evidence="1">
    <location>
        <begin position="28"/>
        <end position="67"/>
    </location>
</feature>
<proteinExistence type="predicted"/>
<protein>
    <submittedName>
        <fullName evidence="2">Uncharacterized protein</fullName>
    </submittedName>
</protein>